<name>A0A830HAU9_9CHLO</name>
<dbReference type="EMBL" id="BNJQ01000007">
    <property type="protein sequence ID" value="GHP04105.1"/>
    <property type="molecule type" value="Genomic_DNA"/>
</dbReference>
<reference evidence="2" key="1">
    <citation type="submission" date="2020-10" db="EMBL/GenBank/DDBJ databases">
        <title>Unveiling of a novel bifunctional photoreceptor, Dualchrome1, isolated from a cosmopolitan green alga.</title>
        <authorList>
            <person name="Suzuki S."/>
            <person name="Kawachi M."/>
        </authorList>
    </citation>
    <scope>NUCLEOTIDE SEQUENCE</scope>
    <source>
        <strain evidence="2">NIES 2893</strain>
    </source>
</reference>
<dbReference type="InterPro" id="IPR027417">
    <property type="entry name" value="P-loop_NTPase"/>
</dbReference>
<feature type="compositionally biased region" description="Basic and acidic residues" evidence="1">
    <location>
        <begin position="198"/>
        <end position="209"/>
    </location>
</feature>
<dbReference type="Gene3D" id="3.40.50.300">
    <property type="entry name" value="P-loop containing nucleotide triphosphate hydrolases"/>
    <property type="match status" value="1"/>
</dbReference>
<dbReference type="Proteomes" id="UP000660262">
    <property type="component" value="Unassembled WGS sequence"/>
</dbReference>
<evidence type="ECO:0000313" key="3">
    <source>
        <dbReference type="Proteomes" id="UP000660262"/>
    </source>
</evidence>
<protein>
    <submittedName>
        <fullName evidence="2">Uncharacterized protein</fullName>
    </submittedName>
</protein>
<evidence type="ECO:0000313" key="2">
    <source>
        <dbReference type="EMBL" id="GHP04105.1"/>
    </source>
</evidence>
<comment type="caution">
    <text evidence="2">The sequence shown here is derived from an EMBL/GenBank/DDBJ whole genome shotgun (WGS) entry which is preliminary data.</text>
</comment>
<organism evidence="2 3">
    <name type="scientific">Pycnococcus provasolii</name>
    <dbReference type="NCBI Taxonomy" id="41880"/>
    <lineage>
        <taxon>Eukaryota</taxon>
        <taxon>Viridiplantae</taxon>
        <taxon>Chlorophyta</taxon>
        <taxon>Pseudoscourfieldiophyceae</taxon>
        <taxon>Pseudoscourfieldiales</taxon>
        <taxon>Pycnococcaceae</taxon>
        <taxon>Pycnococcus</taxon>
    </lineage>
</organism>
<accession>A0A830HAU9</accession>
<sequence>MPSLSTSLMRDSRARVVPTKRSSVVNKLVGLCAVITIAAIWSMRWLNKNDAEPEDYYADILPYLAKTHPDFKVVVLDRENILKLTVSLHRAKHNMATNMDKGLDMSLKELNNAFQWHDGEKVSTGGGVPQVTVDKTKFPLDVAKAVKFVQREVNLRSVRDRTLEDLGVPVLRLRYDWRIFLGIPRMDLVGGERKKDAAKSAEREKESSKEGASAKVNKSILDEIANPDELLDAVETHNWTHWLAA</sequence>
<keyword evidence="3" id="KW-1185">Reference proteome</keyword>
<gene>
    <name evidence="2" type="ORF">PPROV_000285900</name>
</gene>
<dbReference type="AlphaFoldDB" id="A0A830HAU9"/>
<feature type="region of interest" description="Disordered" evidence="1">
    <location>
        <begin position="198"/>
        <end position="217"/>
    </location>
</feature>
<evidence type="ECO:0000256" key="1">
    <source>
        <dbReference type="SAM" id="MobiDB-lite"/>
    </source>
</evidence>
<proteinExistence type="predicted"/>